<proteinExistence type="predicted"/>
<evidence type="ECO:0000313" key="2">
    <source>
        <dbReference type="Proteomes" id="UP000018874"/>
    </source>
</evidence>
<comment type="caution">
    <text evidence="1">The sequence shown here is derived from an EMBL/GenBank/DDBJ whole genome shotgun (WGS) entry which is preliminary data.</text>
</comment>
<dbReference type="AlphaFoldDB" id="W2CPJ3"/>
<dbReference type="EMBL" id="AYYD01001183">
    <property type="protein sequence ID" value="ETK08411.1"/>
    <property type="molecule type" value="Genomic_DNA"/>
</dbReference>
<sequence>MVMNEAVPRLSAGPFSGIMGILESAAIECLSINIEPITTEKLSSESLYSCGGGRRLDTSIHCRFAAKETMFHE</sequence>
<reference evidence="1 2" key="1">
    <citation type="submission" date="2013-11" db="EMBL/GenBank/DDBJ databases">
        <title>Single cell genomics of uncultured Tannerella BU063 (oral taxon 286).</title>
        <authorList>
            <person name="Beall C.J."/>
            <person name="Campbell A.G."/>
            <person name="Griffen A.L."/>
            <person name="Podar M."/>
            <person name="Leys E.J."/>
        </authorList>
    </citation>
    <scope>NUCLEOTIDE SEQUENCE [LARGE SCALE GENOMIC DNA]</scope>
    <source>
        <strain evidence="1">Cell 6/7/9</strain>
    </source>
</reference>
<name>W2CPJ3_9BACT</name>
<evidence type="ECO:0000313" key="1">
    <source>
        <dbReference type="EMBL" id="ETK08411.1"/>
    </source>
</evidence>
<accession>W2CPJ3</accession>
<protein>
    <submittedName>
        <fullName evidence="1">Uncharacterized protein</fullName>
    </submittedName>
</protein>
<gene>
    <name evidence="1" type="ORF">T231_13130</name>
</gene>
<organism evidence="1 2">
    <name type="scientific">Tannerella sp. oral taxon BU063 isolate Cell 6/7/9</name>
    <dbReference type="NCBI Taxonomy" id="1411021"/>
    <lineage>
        <taxon>Bacteria</taxon>
        <taxon>Pseudomonadati</taxon>
        <taxon>Bacteroidota</taxon>
        <taxon>Bacteroidia</taxon>
        <taxon>Bacteroidales</taxon>
        <taxon>Tannerellaceae</taxon>
        <taxon>Tannerella</taxon>
    </lineage>
</organism>
<keyword evidence="2" id="KW-1185">Reference proteome</keyword>
<dbReference type="Proteomes" id="UP000018874">
    <property type="component" value="Unassembled WGS sequence"/>
</dbReference>